<dbReference type="AlphaFoldDB" id="K6Y8I3"/>
<dbReference type="Proteomes" id="UP000006334">
    <property type="component" value="Unassembled WGS sequence"/>
</dbReference>
<name>K6Y8I3_9ALTE</name>
<dbReference type="EMBL" id="BAEN01000011">
    <property type="protein sequence ID" value="GAC12953.1"/>
    <property type="molecule type" value="Genomic_DNA"/>
</dbReference>
<evidence type="ECO:0000259" key="2">
    <source>
        <dbReference type="Pfam" id="PF00144"/>
    </source>
</evidence>
<comment type="caution">
    <text evidence="3">The sequence shown here is derived from an EMBL/GenBank/DDBJ whole genome shotgun (WGS) entry which is preliminary data.</text>
</comment>
<dbReference type="RefSeq" id="WP_008842773.1">
    <property type="nucleotide sequence ID" value="NZ_BAEN01000011.1"/>
</dbReference>
<organism evidence="3 4">
    <name type="scientific">Aliiglaciecola lipolytica E3</name>
    <dbReference type="NCBI Taxonomy" id="1127673"/>
    <lineage>
        <taxon>Bacteria</taxon>
        <taxon>Pseudomonadati</taxon>
        <taxon>Pseudomonadota</taxon>
        <taxon>Gammaproteobacteria</taxon>
        <taxon>Alteromonadales</taxon>
        <taxon>Alteromonadaceae</taxon>
        <taxon>Aliiglaciecola</taxon>
    </lineage>
</organism>
<keyword evidence="1" id="KW-0812">Transmembrane</keyword>
<keyword evidence="1" id="KW-1133">Transmembrane helix</keyword>
<evidence type="ECO:0000313" key="3">
    <source>
        <dbReference type="EMBL" id="GAC12953.1"/>
    </source>
</evidence>
<protein>
    <submittedName>
        <fullName evidence="3">Beta-lactamase</fullName>
    </submittedName>
</protein>
<gene>
    <name evidence="3" type="ORF">GLIP_0303</name>
</gene>
<dbReference type="PANTHER" id="PTHR43283">
    <property type="entry name" value="BETA-LACTAMASE-RELATED"/>
    <property type="match status" value="1"/>
</dbReference>
<proteinExistence type="predicted"/>
<reference evidence="3 4" key="1">
    <citation type="journal article" date="2017" name="Antonie Van Leeuwenhoek">
        <title>Rhizobium rhizosphaerae sp. nov., a novel species isolated from rice rhizosphere.</title>
        <authorList>
            <person name="Zhao J.J."/>
            <person name="Zhang J."/>
            <person name="Zhang R.J."/>
            <person name="Zhang C.W."/>
            <person name="Yin H.Q."/>
            <person name="Zhang X.X."/>
        </authorList>
    </citation>
    <scope>NUCLEOTIDE SEQUENCE [LARGE SCALE GENOMIC DNA]</scope>
    <source>
        <strain evidence="3 4">E3</strain>
    </source>
</reference>
<dbReference type="InterPro" id="IPR012338">
    <property type="entry name" value="Beta-lactam/transpept-like"/>
</dbReference>
<dbReference type="eggNOG" id="COG1680">
    <property type="taxonomic scope" value="Bacteria"/>
</dbReference>
<dbReference type="PANTHER" id="PTHR43283:SF14">
    <property type="entry name" value="BLL8153 PROTEIN"/>
    <property type="match status" value="1"/>
</dbReference>
<dbReference type="Pfam" id="PF00144">
    <property type="entry name" value="Beta-lactamase"/>
    <property type="match status" value="1"/>
</dbReference>
<evidence type="ECO:0000256" key="1">
    <source>
        <dbReference type="SAM" id="Phobius"/>
    </source>
</evidence>
<keyword evidence="1" id="KW-0472">Membrane</keyword>
<accession>K6Y8I3</accession>
<feature type="domain" description="Beta-lactamase-related" evidence="2">
    <location>
        <begin position="97"/>
        <end position="378"/>
    </location>
</feature>
<sequence length="400" mass="45185">MKTTIKWIIYTLLAMGIIAVVSWWSIGPDRRALLIELPKNNDVLFWTQKQRDVGFRVLDQFSWLVNTREILPSNKVKELAVGDELVINDDVDRFFTEQRLSGAIILHKGKIRFERYSLGHSPDARWTSFSVAKSFTSSLVGIALKEGHIESLNDSVSKYIIGLKGSAYDDVTIEQLLTMTSGVDWNEDYYDPNSDVAMFNSHQAENGLPTIVSYMRNLKRANPPGEKWHYSTGETNLIGILVERATGRNLSDYLTEKIWQPYGMENKATWVLGADGNEISGCCIQASLRDFARYGLFILDGGRIEGQSILPNDWISKATSSQTDIGTDDGRGYGYQWWTFEDGSFTARGIFGQTIFIDPKRELVIAFNGNWPTATDADLDRKRFTFIDSVQSAIDLQQNP</sequence>
<evidence type="ECO:0000313" key="4">
    <source>
        <dbReference type="Proteomes" id="UP000006334"/>
    </source>
</evidence>
<dbReference type="STRING" id="1127673.GLIP_0303"/>
<keyword evidence="4" id="KW-1185">Reference proteome</keyword>
<dbReference type="InterPro" id="IPR001466">
    <property type="entry name" value="Beta-lactam-related"/>
</dbReference>
<dbReference type="SUPFAM" id="SSF56601">
    <property type="entry name" value="beta-lactamase/transpeptidase-like"/>
    <property type="match status" value="1"/>
</dbReference>
<dbReference type="OrthoDB" id="9814204at2"/>
<feature type="transmembrane region" description="Helical" evidence="1">
    <location>
        <begin position="7"/>
        <end position="26"/>
    </location>
</feature>
<dbReference type="InterPro" id="IPR050789">
    <property type="entry name" value="Diverse_Enzym_Activities"/>
</dbReference>
<dbReference type="Gene3D" id="3.40.710.10">
    <property type="entry name" value="DD-peptidase/beta-lactamase superfamily"/>
    <property type="match status" value="1"/>
</dbReference>